<name>A0A9D9GV59_9BACL</name>
<dbReference type="PANTHER" id="PTHR21180">
    <property type="entry name" value="ENDONUCLEASE/EXONUCLEASE/PHOSPHATASE FAMILY DOMAIN-CONTAINING PROTEIN 1"/>
    <property type="match status" value="1"/>
</dbReference>
<keyword evidence="1" id="KW-0472">Membrane</keyword>
<gene>
    <name evidence="3" type="ORF">IAC58_07065</name>
</gene>
<dbReference type="NCBIfam" id="TIGR00426">
    <property type="entry name" value="competence protein ComEA helix-hairpin-helix repeat region"/>
    <property type="match status" value="1"/>
</dbReference>
<dbReference type="Proteomes" id="UP000823613">
    <property type="component" value="Unassembled WGS sequence"/>
</dbReference>
<dbReference type="GO" id="GO:0003677">
    <property type="term" value="F:DNA binding"/>
    <property type="evidence" value="ECO:0007669"/>
    <property type="project" value="UniProtKB-KW"/>
</dbReference>
<reference evidence="3" key="1">
    <citation type="submission" date="2020-10" db="EMBL/GenBank/DDBJ databases">
        <authorList>
            <person name="Gilroy R."/>
        </authorList>
    </citation>
    <scope>NUCLEOTIDE SEQUENCE</scope>
    <source>
        <strain evidence="3">11159</strain>
    </source>
</reference>
<keyword evidence="1" id="KW-1133">Transmembrane helix</keyword>
<reference evidence="3" key="2">
    <citation type="journal article" date="2021" name="PeerJ">
        <title>Extensive microbial diversity within the chicken gut microbiome revealed by metagenomics and culture.</title>
        <authorList>
            <person name="Gilroy R."/>
            <person name="Ravi A."/>
            <person name="Getino M."/>
            <person name="Pursley I."/>
            <person name="Horton D.L."/>
            <person name="Alikhan N.F."/>
            <person name="Baker D."/>
            <person name="Gharbi K."/>
            <person name="Hall N."/>
            <person name="Watson M."/>
            <person name="Adriaenssens E.M."/>
            <person name="Foster-Nyarko E."/>
            <person name="Jarju S."/>
            <person name="Secka A."/>
            <person name="Antonio M."/>
            <person name="Oren A."/>
            <person name="Chaudhuri R.R."/>
            <person name="La Ragione R."/>
            <person name="Hildebrand F."/>
            <person name="Pallen M.J."/>
        </authorList>
    </citation>
    <scope>NUCLEOTIDE SEQUENCE</scope>
    <source>
        <strain evidence="3">11159</strain>
    </source>
</reference>
<sequence>MSVTIKIIIGVVIATILGLLVLQFIDFGNASNVVTENPTEVIRNSIGISGYVVSPGNYLLDEGATMQDLIDKAGGITDRADTRAFLPSALVSKNVEYYIPPRYDPTDICSDEEIQKVNINSVSDPAALTFIDGIGDSISEAIITYREENGLYQTIEDLMNVSGIGNATYTKLRNYVILTN</sequence>
<dbReference type="InterPro" id="IPR019554">
    <property type="entry name" value="Soluble_ligand-bd"/>
</dbReference>
<dbReference type="GO" id="GO:0015628">
    <property type="term" value="P:protein secretion by the type II secretion system"/>
    <property type="evidence" value="ECO:0007669"/>
    <property type="project" value="TreeGrafter"/>
</dbReference>
<evidence type="ECO:0000256" key="1">
    <source>
        <dbReference type="SAM" id="Phobius"/>
    </source>
</evidence>
<dbReference type="Gene3D" id="3.10.560.10">
    <property type="entry name" value="Outer membrane lipoprotein wza domain like"/>
    <property type="match status" value="1"/>
</dbReference>
<dbReference type="AlphaFoldDB" id="A0A9D9GV59"/>
<comment type="caution">
    <text evidence="3">The sequence shown here is derived from an EMBL/GenBank/DDBJ whole genome shotgun (WGS) entry which is preliminary data.</text>
</comment>
<feature type="domain" description="Soluble ligand binding" evidence="2">
    <location>
        <begin position="47"/>
        <end position="83"/>
    </location>
</feature>
<feature type="transmembrane region" description="Helical" evidence="1">
    <location>
        <begin position="7"/>
        <end position="25"/>
    </location>
</feature>
<accession>A0A9D9GV59</accession>
<organism evidence="3 4">
    <name type="scientific">Candidatus Onthovivens merdipullorum</name>
    <dbReference type="NCBI Taxonomy" id="2840889"/>
    <lineage>
        <taxon>Bacteria</taxon>
        <taxon>Bacillati</taxon>
        <taxon>Bacillota</taxon>
        <taxon>Bacilli</taxon>
        <taxon>Bacillales</taxon>
        <taxon>Candidatus Onthovivens</taxon>
    </lineage>
</organism>
<protein>
    <submittedName>
        <fullName evidence="3">ComEA family DNA-binding protein</fullName>
    </submittedName>
</protein>
<dbReference type="Pfam" id="PF12836">
    <property type="entry name" value="HHH_3"/>
    <property type="match status" value="1"/>
</dbReference>
<dbReference type="SUPFAM" id="SSF47781">
    <property type="entry name" value="RuvA domain 2-like"/>
    <property type="match status" value="1"/>
</dbReference>
<dbReference type="PANTHER" id="PTHR21180:SF32">
    <property type="entry name" value="ENDONUCLEASE_EXONUCLEASE_PHOSPHATASE FAMILY DOMAIN-CONTAINING PROTEIN 1"/>
    <property type="match status" value="1"/>
</dbReference>
<dbReference type="GO" id="GO:0015627">
    <property type="term" value="C:type II protein secretion system complex"/>
    <property type="evidence" value="ECO:0007669"/>
    <property type="project" value="TreeGrafter"/>
</dbReference>
<dbReference type="EMBL" id="JADIMY010000133">
    <property type="protein sequence ID" value="MBO8428285.1"/>
    <property type="molecule type" value="Genomic_DNA"/>
</dbReference>
<dbReference type="InterPro" id="IPR010994">
    <property type="entry name" value="RuvA_2-like"/>
</dbReference>
<dbReference type="InterPro" id="IPR004509">
    <property type="entry name" value="Competence_ComEA_HhH"/>
</dbReference>
<dbReference type="Gene3D" id="1.10.150.310">
    <property type="entry name" value="Tex RuvX-like domain-like"/>
    <property type="match status" value="1"/>
</dbReference>
<proteinExistence type="predicted"/>
<dbReference type="SUPFAM" id="SSF142984">
    <property type="entry name" value="Nqo1 middle domain-like"/>
    <property type="match status" value="1"/>
</dbReference>
<keyword evidence="1" id="KW-0812">Transmembrane</keyword>
<keyword evidence="3" id="KW-0238">DNA-binding</keyword>
<evidence type="ECO:0000313" key="3">
    <source>
        <dbReference type="EMBL" id="MBO8428285.1"/>
    </source>
</evidence>
<dbReference type="InterPro" id="IPR051675">
    <property type="entry name" value="Endo/Exo/Phosphatase_dom_1"/>
</dbReference>
<dbReference type="Pfam" id="PF10531">
    <property type="entry name" value="SLBB"/>
    <property type="match status" value="1"/>
</dbReference>
<evidence type="ECO:0000259" key="2">
    <source>
        <dbReference type="Pfam" id="PF10531"/>
    </source>
</evidence>
<evidence type="ECO:0000313" key="4">
    <source>
        <dbReference type="Proteomes" id="UP000823613"/>
    </source>
</evidence>